<feature type="compositionally biased region" description="Low complexity" evidence="5">
    <location>
        <begin position="4705"/>
        <end position="4722"/>
    </location>
</feature>
<dbReference type="GO" id="GO:0007154">
    <property type="term" value="P:cell communication"/>
    <property type="evidence" value="ECO:0007669"/>
    <property type="project" value="InterPro"/>
</dbReference>
<feature type="region of interest" description="Disordered" evidence="5">
    <location>
        <begin position="2717"/>
        <end position="2736"/>
    </location>
</feature>
<feature type="compositionally biased region" description="Low complexity" evidence="5">
    <location>
        <begin position="2200"/>
        <end position="2218"/>
    </location>
</feature>
<dbReference type="SMART" id="SM00237">
    <property type="entry name" value="Calx_beta"/>
    <property type="match status" value="16"/>
</dbReference>
<dbReference type="CDD" id="cd00198">
    <property type="entry name" value="vWFA"/>
    <property type="match status" value="2"/>
</dbReference>
<dbReference type="GO" id="GO:0005509">
    <property type="term" value="F:calcium ion binding"/>
    <property type="evidence" value="ECO:0007669"/>
    <property type="project" value="InterPro"/>
</dbReference>
<feature type="compositionally biased region" description="Low complexity" evidence="5">
    <location>
        <begin position="2718"/>
        <end position="2736"/>
    </location>
</feature>
<organism evidence="7 8">
    <name type="scientific">Aquabacterium olei</name>
    <dbReference type="NCBI Taxonomy" id="1296669"/>
    <lineage>
        <taxon>Bacteria</taxon>
        <taxon>Pseudomonadati</taxon>
        <taxon>Pseudomonadota</taxon>
        <taxon>Betaproteobacteria</taxon>
        <taxon>Burkholderiales</taxon>
        <taxon>Aquabacterium</taxon>
    </lineage>
</organism>
<evidence type="ECO:0000256" key="2">
    <source>
        <dbReference type="ARBA" id="ARBA00022737"/>
    </source>
</evidence>
<evidence type="ECO:0000256" key="1">
    <source>
        <dbReference type="ARBA" id="ARBA00022729"/>
    </source>
</evidence>
<dbReference type="Gene3D" id="3.40.50.410">
    <property type="entry name" value="von Willebrand factor, type A domain"/>
    <property type="match status" value="2"/>
</dbReference>
<sequence length="5595" mass="555322">MPILAMSAGVVTAVWGSAFVRTPDGKLTPIRVGDKMKGGEQIVTEADGIVQISPLDGTTVTAKPAKPQAVDVDRALDALENPTDEEAPAAGLTGGAEGGFQPGLRVDRVVESVGPQSFVYGTARGPAETPIAVTADNRPLFAATLVQPETPAPSLSINSVSVDEALGTATFVITLDRSSGQTVTVNWATADGTALAGQDYVAGAGNVVFLPGETSKTITVSILDDAAFERSESFTVVLSNPVNAAISAGTGVGTIVDDGSGTVPEGITPDDDTPVVSAISSPTAAEGGNLDFQVTLSGPSATPTSVTLTLGTSGLANPATLGTDTGTPSVSFDGGQTFTPITVNPDGTATITVPANTPADRVVVRVPVSPDAISEPTEAIKLGASTPSQATPVEGTGTITDGTSQPTLSISGPAEVNEAAGTVTYTVTLSNPSASPVTVNYATQDDTAKAGSTPTAGDYAATSGVLTFAPNETSKTITVAINDDGTFEGSESFSVVLSNATGAVIATGTANTAIKDDGTGSVPEGLTPDDDTPTVVSVSSPTEAEGGNLDFQVTLSNTSSTDTQVTIAPGAPAGATNAATPGADTSVPQVSVDGGQTFGPVTLNPDGTATFVVPANTPADQVVVRVPVNTDAASEPIETLTLQAGTPAQTVPAEGTGTITDTTGQPTLSISGPAEVNEAAGTVTYTVTLSNPSASPVTVNYATQDGTAKAGSTPMAGDYAATSGVLTFAPNETSKTITVAINDDGTFEGSESFSVVLSNATGAVITTNTATTAIQDDGTGTVPPGVTPDDDTPVVSNISSPTAAEGGNLDFQVTLSAPSTTPTTVTLTLGTSGLTNPATPGTDTGTPSVSFDGGQTFTPITVNPDGTATITVPANTPADQVVVRVPVNTDTTSEPTEAIKLQASTPGQTTPTEATGTITDTTGQPTLSISGPADVNEAAGTVTYTVTLSNPSASPVTVNYATQDGTAKAGTTPTSGDYAATSGVLTFAPNETSKTITVAINDDGTFEGSESFSVVLSNPSGAVITTGTVTTAIQDDGTGSMPPGVTPDDDTPVVSDISSPAAAEGGNLDFQVTLSAPSTTDTPIQITLGTAGLTNPATPGTDTGTPSVSFDGGQTFTPITVNPDGTATITVPANTPADQVVVRVPVSTDTTSEPTEAIKLQASTPGQTTPAEATGTITDTTGQPTLSIAGPAEVNEAAGTVTYTVTLSNASASPVTVNYATQDGTAKAGTTPTAGDYAATSGVLTFAPNETSKTITVAINDDGTFEGSESFSVVLSNATGAVITTNTATTAIQDDGTGSVPPGVTPDDDTPVVSGISSPTVAEGGNLDFQVTLSAPSTTPTTVTLTLGTSGLTNPATPGTDTGTPSVSFDGGQTFTPITVNPDGTATITVPANTPADQVVVRVPVNTDTTSEPTEAIKLTAGTPDQATPVEATGTITDTTGQPTLSIAGPAEVNEAAGTVTYTVTLSNPSASPVTVNYATQDGTAKAGTTPTSGDYAATSGVLTFAPNETSKTITVAINDDGTFEGSESFSVVLSNATGAVITTNTATTAIQDDGTGSVPPGVTPDDDTPVVSGISSPAAAEGGNLDFQVTLSAPSTTDTPIQITLGTAGLTNPATPGTDTGTPSVSFDGGQTFTPITVNPDGTATITVPANTPADQVVVRVPVNTDTTSEPTEAIKLGASTPSQTVPVEATGTITDTTGQPTLSISSPAEVNEAAGTVTYTVTLSNPSASPVTVNYATQDGTAKAGNTPTAGDYAATSGVLTFAPNETSKTITVAINDDGTFEGSESFSLVLSNSTGATITSGTATTAIRDDGTGSVPPGVTPDDDTPVVSDISSPAAAEGGNLDFQVTLSAPSTTDTPIQITLGTAGLTNPATLGTDTGTPSVSFDGGQTFTPITVNPDGTATITVPANTPADQVVVRVPVNTDTTSEPSEAIKLTAGTPDQATPVEATGTITDTTGQPTLSISGPAEVNEAAGTVTYTVTLSNPSASPVTVNYATQDGTAKAGSTPMAGDYAATSGVLTFAPNETSKTITVAINDDGTFEGSESFSVVLSNATGAVITTNTATTAIQDDGTGTVPPGVTPDDDTPVVSNISSPTAAEGGNLDFQVTLSAPSTTPTTVTLTLGTSGLTNPATPGTDTGTPSVSFDGGQTFTPITVNPDGTATITVPANTPADQVVVRVPVNTDTTSEPTEAIKLQASTPGQTTPTEATGTITDTTGQPTLSISGPADVNEAAGTVTYTVTLSNPSASPVTVNYATQDGTAKAGTTPTSGDYAATSGVLTFAPNETSKTITVAINDDGTFEGSESFSVVLSNPSGAVITTGTVTTAIQDDGTGSMPPGVTPDDDTPVVSDISSPAAAEGGNLDFQVTLSAPSTTDTPIQITLGTAGLTNPATLGTDTGTPSVSFDGGQTFTPITVNPDGTATITVPANTPADQVVVRVPVNTDTTSEPTEAIKLQASTPDQTVPAEATGTITDTTGQPTLSISGPAEVNEAAGTVTYTVTLSNASASPVTVNYATQDGTAKAGTTPTAGDYAATSGVLTFAPNETSKTITVAINDDGTFEGSESFSLVLSNSTGATITSGTATTAIRDDGTGSVPPGVTPDDDTPVVSDISSPAAAEGGNLDFQVTLSAPSTTPTTVTLTLGTSGLTNPATPGTDTGTPSVSFDGGQTFTPITVNPDGTATITVPANTPADQVVVRVPVNTDTTSEPTEAIKLQASTPGQTTPTEATGTITDTTGQPTLSISGPADVNEAAGTVTYTVTLSNPSASPVTVNYATQDGTAKAGTTPTSGDYAATSGVLTFAPNETSKTITVAINDDGTFEGSESFSVVLSNPSGAVITTGTVTTAIQDDGTGSMPPGVTPDDDTPVVSDISSPAAAEGGNLDFQVTLSAPSTTDTPIQITLGTAGLTNPATPGTDTGTPSVSFDGGQTFTPITVNPDGTATITVPANTPADQVVVRVPVSTDTTSEPTEAIKLQASTPGQTTPAEATGTITDTTGQPTLSISGPADVNEAAGTVTYTVTLSNPSASPVTVNYATQDDTAKAGSTPTAGDYAATSGVLTFAPNETSKTITVAINDDGTFEGSESFSVVLSNATGAVITTNTATTAIQDDGTGSVPPGVTPDDDTPVVSGISSPTASEGGNLDFQVTLSAPSTTPTTVTLTLGTSGLTNPATPGTDTGTPSVSFDGGQTFTPITVNPDGTATITVPANTPADQVVVRVPVNTDTTSEPTEAIKLQASTPDQTTPAEATGTITDTTGQPTLSISGPADVNEAAGTVTYTVTLSNPSAGPVTVNYVTQDGTAKAGATPTSGDFASTSGVLTFAPNETSKTITVAINDDGTFEGSESFSVVLSNATGAVITTNTATTAIQDDGTGTVPPGVTPDDDTPVVSGISSPTASEGGNLDFQVTLSAPSTTPTTVTLTLGTSGLTNPATPGTDTGTPSVSFDGGQTFTPITVNPDGTATITVPANTPADQVVVRVPVSTDTTSEPTEAIKLQASTPGQTTPAEATGTITDTTGQPTLSIAGPAEVNEAAGTVTYTVTLSNASASPVTVNYATQDGTAKAGTTPTAGDYAATSGVLTFAPNETSKTITVAINDDGTFEGSESFSVVLSNATGAVITTNTATTAIQDDGTGSVPPGVTPDDDTPVVSGISSPTASEGGNLDFQVTLSAPSTTDTPIQITLGTAGLTNPATLGTDTGTPSVSFDGGQTFTPITVNPDGTATITVPANTPADQVVVRVPVNTDTTSEPSEAIKLTAGTPDQATPVEATGTITDTTGQPTLSISGPAEVNEAAGTVTYTVTLSNPSASPVTVNYATQDGTAKAGTTPTSGDYAATSGVLTFAPNETSKTITVAINDDGTFEGSESFSVVLSNPSGAVITTSTATTAIQDDGTGTVPPGVTPDDDTPVVSGISSPTASEGGNLDFQVTLSAPSTTPTTVTLTLGTSGLTNPATPGTDTGTPSVSFDGGQTFTPITVNPDGTATITVPANTPADQVVVRVPVNTDTTSEPTEAIKLQASTPGQTTPAEATGTITDTTGQPTLSISGPADVNEAAGTVTYTVTLSNPSASPVTVNYATQDGTAKAGTTPTSGDYAATSGVLTFAPNETSKTITVAINDDGTFEGSESFSVVLSNATGAVITAITATTAIKDDGTGSVPTGITPDNDTPALAVTDVTVTEGNQATFTVSLTHPLSSSQPLSLQLNAGTAMAPSDYANAMEVSADGGTSWAPVSGGVVTLAAGTTSLLVRVQTTNDTQTESTETFTLTASLPQSSNGTATGTARITDNDAPTQIDLDSNDSSGVTGTGYQTNYVENGSPVSVADVDLRLTDVDSTQLTRATITLTNAQAGDVLSVQGGLPAGLSVAIVGNVVTLTGVASLATYEQAIRSIGFSNTTDTPSTVARTVAVQVFDGTMASNVAITTISVTAVNDAPVVANATAAVSEEGLAFGAPDATGTPDTTNASTVSGQIAFSDPDSSNLSISLLAPSNPVYTSTGTQVVWRSDGAGGLIGKAGTAPDAATVATVTMDAAGRYSFTLSAPLQHGAQGEDTLSLNFGVRVGDGVNTATGALTIVVEDDAPTVPASQSATVSVQDTNLMVVLDISGSMNDASGIDSLTRLQAAVQSIQKLLDRYDELGTVAVRLVTFSGSAQTVGDTWLSVSEAKSALATIVASGGTNYDYALSAAQSAFLTSAGKISGAQNVSYFFSDGNPTLSSTNPTAGTNNQNGTTTQTNLGDGIDATEEAAWRSFLNTYEINSYAVGLGSGVSQTYLDPVAYNGQFALDTSGTVVANLNQLDSTLSGTLAGSTSGQILASGSVGQTAFGADGGRLHTVTIDGQTYTYSTTQPQLTVTTALGGQFTLNWLTGAYTYRAPEGLAADVRESITYTLIDGDGDLASSNLLLDVVRNAPVPGAPTASATSVSVSEEGLAGGNADTTGSPDTTNATAATGQITVTTTGGATVQAIALDAPSSPLVTASGKTVVWTNDGAGGLIGRDGTDGSATVVATVKVTASGSYTFALLQPVQHAASGEDVRDITFGVRVLDSTGKVGTGSLVVHVEDDAPTNPAPISATLNTIDTNLMIVLDVSGSMNDASGINGLTRLQVAVQSIQNLLDKYDEFGSVAVRLVTFSNTAQSVGAQWLSVADAKALLQTIIAEGGTNYDYALSAARTAFDTSTGKLSGAQNISYFFSDGNPTLSSANPTPGVNGQSSASTQTGLGDGIDTTEEASWLSFLRSNQIKSYAIGLGADVSATYLNPVAYDGQAGADLSGTVVSALAQLDGVLAGSLGASVNGNLKTSGTVVAAMGADGFSHVASVTVDGVVYQYDSASTQLAITTALGGKLVVDMATGAYAYSAPGQLTGTQFENVTFALADRDGDTASSTLSIQLDQTRVVVGTTGAEQLLGSDAPDLLMGRDGDDILSGGASADRLYGEAGNDTLSGGAGADLLHGGAGNDTLSGGDGNDTLVGGAGNDTLTGGLGVDVFAWNLGEAGTSGAGRAVDTIKDFDVRPAGSGGDVLDLRDLLQGETSSNLVNYLEFDTTSVAGSTVIKVSPTGGFTFGNANLAPNAETQRIVLEGVDLRASGYAGSSASDQQIITKLINDGKLLVDNG</sequence>
<dbReference type="InterPro" id="IPR002035">
    <property type="entry name" value="VWF_A"/>
</dbReference>
<gene>
    <name evidence="7" type="ORF">DEH84_06295</name>
</gene>
<keyword evidence="8" id="KW-1185">Reference proteome</keyword>
<dbReference type="SMART" id="SM00327">
    <property type="entry name" value="VWA"/>
    <property type="match status" value="2"/>
</dbReference>
<dbReference type="PANTHER" id="PTHR11878:SF65">
    <property type="entry name" value="NA_CA-EXCHANGE PROTEIN, ISOFORM G"/>
    <property type="match status" value="1"/>
</dbReference>
<dbReference type="SUPFAM" id="SSF53300">
    <property type="entry name" value="vWA-like"/>
    <property type="match status" value="2"/>
</dbReference>
<dbReference type="PROSITE" id="PS00330">
    <property type="entry name" value="HEMOLYSIN_CALCIUM"/>
    <property type="match status" value="3"/>
</dbReference>
<dbReference type="GO" id="GO:0016020">
    <property type="term" value="C:membrane"/>
    <property type="evidence" value="ECO:0007669"/>
    <property type="project" value="InterPro"/>
</dbReference>
<dbReference type="InterPro" id="IPR018511">
    <property type="entry name" value="Hemolysin-typ_Ca-bd_CS"/>
</dbReference>
<dbReference type="KEGG" id="aon:DEH84_06295"/>
<keyword evidence="3" id="KW-0106">Calcium</keyword>
<dbReference type="PROSITE" id="PS50234">
    <property type="entry name" value="VWFA"/>
    <property type="match status" value="2"/>
</dbReference>
<dbReference type="InterPro" id="IPR011049">
    <property type="entry name" value="Serralysin-like_metalloprot_C"/>
</dbReference>
<keyword evidence="4" id="KW-0406">Ion transport</keyword>
<keyword evidence="1" id="KW-0732">Signal</keyword>
<feature type="region of interest" description="Disordered" evidence="5">
    <location>
        <begin position="4261"/>
        <end position="4299"/>
    </location>
</feature>
<feature type="region of interest" description="Disordered" evidence="5">
    <location>
        <begin position="4704"/>
        <end position="4724"/>
    </location>
</feature>
<feature type="domain" description="VWFA" evidence="6">
    <location>
        <begin position="4585"/>
        <end position="4792"/>
    </location>
</feature>
<feature type="region of interest" description="Disordered" evidence="5">
    <location>
        <begin position="514"/>
        <end position="534"/>
    </location>
</feature>
<dbReference type="Pfam" id="PF13519">
    <property type="entry name" value="VWA_2"/>
    <property type="match status" value="2"/>
</dbReference>
<dbReference type="Proteomes" id="UP000244892">
    <property type="component" value="Chromosome"/>
</dbReference>
<dbReference type="InterPro" id="IPR001343">
    <property type="entry name" value="Hemolysn_Ca-bd"/>
</dbReference>
<evidence type="ECO:0000259" key="6">
    <source>
        <dbReference type="PROSITE" id="PS50234"/>
    </source>
</evidence>
<feature type="region of interest" description="Disordered" evidence="5">
    <location>
        <begin position="2199"/>
        <end position="2218"/>
    </location>
</feature>
<protein>
    <recommendedName>
        <fullName evidence="6">VWFA domain-containing protein</fullName>
    </recommendedName>
</protein>
<feature type="compositionally biased region" description="Polar residues" evidence="5">
    <location>
        <begin position="5185"/>
        <end position="5203"/>
    </location>
</feature>
<keyword evidence="2" id="KW-0677">Repeat</keyword>
<name>A0A2U8FRQ1_9BURK</name>
<dbReference type="EMBL" id="CP029210">
    <property type="protein sequence ID" value="AWI53084.1"/>
    <property type="molecule type" value="Genomic_DNA"/>
</dbReference>
<feature type="compositionally biased region" description="Low complexity" evidence="5">
    <location>
        <begin position="905"/>
        <end position="926"/>
    </location>
</feature>
<dbReference type="InterPro" id="IPR051171">
    <property type="entry name" value="CaCA"/>
</dbReference>
<evidence type="ECO:0000313" key="7">
    <source>
        <dbReference type="EMBL" id="AWI53084.1"/>
    </source>
</evidence>
<evidence type="ECO:0000313" key="8">
    <source>
        <dbReference type="Proteomes" id="UP000244892"/>
    </source>
</evidence>
<dbReference type="InterPro" id="IPR019960">
    <property type="entry name" value="T1SS_VCA0849"/>
</dbReference>
<feature type="region of interest" description="Disordered" evidence="5">
    <location>
        <begin position="904"/>
        <end position="931"/>
    </location>
</feature>
<evidence type="ECO:0000256" key="5">
    <source>
        <dbReference type="SAM" id="MobiDB-lite"/>
    </source>
</evidence>
<dbReference type="InterPro" id="IPR038081">
    <property type="entry name" value="CalX-like_sf"/>
</dbReference>
<proteinExistence type="predicted"/>
<feature type="region of interest" description="Disordered" evidence="5">
    <location>
        <begin position="4901"/>
        <end position="4929"/>
    </location>
</feature>
<feature type="region of interest" description="Disordered" evidence="5">
    <location>
        <begin position="5185"/>
        <end position="5205"/>
    </location>
</feature>
<dbReference type="GO" id="GO:0030001">
    <property type="term" value="P:metal ion transport"/>
    <property type="evidence" value="ECO:0007669"/>
    <property type="project" value="TreeGrafter"/>
</dbReference>
<feature type="domain" description="VWFA" evidence="6">
    <location>
        <begin position="5066"/>
        <end position="5273"/>
    </location>
</feature>
<reference evidence="7 8" key="1">
    <citation type="submission" date="2018-05" db="EMBL/GenBank/DDBJ databases">
        <title>complete genome sequence of Aquabacterium olei NBRC 110486.</title>
        <authorList>
            <person name="Tang B."/>
            <person name="Chang J."/>
            <person name="Zhang L."/>
            <person name="Yang H."/>
        </authorList>
    </citation>
    <scope>NUCLEOTIDE SEQUENCE [LARGE SCALE GENOMIC DNA]</scope>
    <source>
        <strain evidence="7 8">NBRC 110486</strain>
    </source>
</reference>
<feature type="compositionally biased region" description="Low complexity" evidence="5">
    <location>
        <begin position="4901"/>
        <end position="4915"/>
    </location>
</feature>
<keyword evidence="4" id="KW-0813">Transport</keyword>
<dbReference type="NCBIfam" id="TIGR03661">
    <property type="entry name" value="T1SS_VCA0849"/>
    <property type="match status" value="1"/>
</dbReference>
<dbReference type="PANTHER" id="PTHR11878">
    <property type="entry name" value="SODIUM/CALCIUM EXCHANGER"/>
    <property type="match status" value="1"/>
</dbReference>
<dbReference type="SUPFAM" id="SSF51120">
    <property type="entry name" value="beta-Roll"/>
    <property type="match status" value="1"/>
</dbReference>
<evidence type="ECO:0000256" key="4">
    <source>
        <dbReference type="ARBA" id="ARBA00023065"/>
    </source>
</evidence>
<dbReference type="PRINTS" id="PR00313">
    <property type="entry name" value="CABNDNGRPT"/>
</dbReference>
<dbReference type="Gene3D" id="2.60.40.2030">
    <property type="match status" value="20"/>
</dbReference>
<dbReference type="InterPro" id="IPR036465">
    <property type="entry name" value="vWFA_dom_sf"/>
</dbReference>
<evidence type="ECO:0000256" key="3">
    <source>
        <dbReference type="ARBA" id="ARBA00022837"/>
    </source>
</evidence>
<dbReference type="Pfam" id="PF00353">
    <property type="entry name" value="HemolysinCabind"/>
    <property type="match status" value="1"/>
</dbReference>
<dbReference type="Pfam" id="PF03160">
    <property type="entry name" value="Calx-beta"/>
    <property type="match status" value="17"/>
</dbReference>
<accession>A0A2U8FRQ1</accession>
<dbReference type="SUPFAM" id="SSF141072">
    <property type="entry name" value="CalX-like"/>
    <property type="match status" value="17"/>
</dbReference>
<dbReference type="InterPro" id="IPR003644">
    <property type="entry name" value="Calx_beta"/>
</dbReference>